<organism evidence="1 2">
    <name type="scientific">Bacillus cereus</name>
    <dbReference type="NCBI Taxonomy" id="1396"/>
    <lineage>
        <taxon>Bacteria</taxon>
        <taxon>Bacillati</taxon>
        <taxon>Bacillota</taxon>
        <taxon>Bacilli</taxon>
        <taxon>Bacillales</taxon>
        <taxon>Bacillaceae</taxon>
        <taxon>Bacillus</taxon>
        <taxon>Bacillus cereus group</taxon>
    </lineage>
</organism>
<dbReference type="EMBL" id="LJKA01000047">
    <property type="protein sequence ID" value="KZD33150.1"/>
    <property type="molecule type" value="Genomic_DNA"/>
</dbReference>
<comment type="caution">
    <text evidence="1">The sequence shown here is derived from an EMBL/GenBank/DDBJ whole genome shotgun (WGS) entry which is preliminary data.</text>
</comment>
<sequence length="452" mass="51954">MAYVEKIVTEADFHNSLINLMTENGWKKVKTFYKYIDKVKEQGSKDNITKLYKYWCAKHVVLQNSDGGMYGIVQTWAWETKTKLNIDLSTDKGRTEFQSYVEDNPRYKDRSCMYLYMIEQVPNYQDNSMIQMGAQDGSEFQSIMDVELAEVKVTSERNVNPSTGEVYYTNSYEYADSPQLMMSPWVKCSFRNPKLTNINVDSNWWPDSMVRITGQVDKSRVVLLIQADRTPAFDNNSVPVIPVYMGKLESYAADDTIADALWAGTAYDEGSEASSHNYNFESKTPFRDVKKYMPRTKAYPKSPGNGIDNIIIKRSRFGARYQAHYLAWNVPSNMMPPDRKSTTGGQYPNAWQNHENDEYKYQFNPSVYSNKVHTSRAYIVHPEEGVRGYMPYIVLLSPLGLLNGDKLKVRQNTCPDTHDIYRFFTVDAISPITKLPATAYRPAGLGIYEKTR</sequence>
<name>A0A164ELB8_BACCE</name>
<dbReference type="AlphaFoldDB" id="A0A164ELB8"/>
<dbReference type="PATRIC" id="fig|1396.539.peg.2188"/>
<accession>A0A164ELB8</accession>
<reference evidence="1 2" key="1">
    <citation type="submission" date="2015-09" db="EMBL/GenBank/DDBJ databases">
        <title>Bacillus cereus food isolates.</title>
        <authorList>
            <person name="Boekhorst J."/>
        </authorList>
    </citation>
    <scope>NUCLEOTIDE SEQUENCE [LARGE SCALE GENOMIC DNA]</scope>
    <source>
        <strain evidence="1 2">B4082</strain>
    </source>
</reference>
<proteinExistence type="predicted"/>
<dbReference type="RefSeq" id="WP_063223244.1">
    <property type="nucleotide sequence ID" value="NZ_JBAWLH010000017.1"/>
</dbReference>
<gene>
    <name evidence="1" type="ORF">B4082_3218</name>
</gene>
<protein>
    <recommendedName>
        <fullName evidence="3">Major virion structural protein</fullName>
    </recommendedName>
</protein>
<evidence type="ECO:0000313" key="1">
    <source>
        <dbReference type="EMBL" id="KZD33150.1"/>
    </source>
</evidence>
<evidence type="ECO:0000313" key="2">
    <source>
        <dbReference type="Proteomes" id="UP000076501"/>
    </source>
</evidence>
<dbReference type="Proteomes" id="UP000076501">
    <property type="component" value="Unassembled WGS sequence"/>
</dbReference>
<evidence type="ECO:0008006" key="3">
    <source>
        <dbReference type="Google" id="ProtNLM"/>
    </source>
</evidence>